<feature type="transmembrane region" description="Helical" evidence="1">
    <location>
        <begin position="78"/>
        <end position="96"/>
    </location>
</feature>
<dbReference type="KEGG" id="daur:Daura_06635"/>
<keyword evidence="1" id="KW-0472">Membrane</keyword>
<sequence length="224" mass="22176">MLAKISSAGAAVFAAATVIAGALYPGYSHQREAVSQLAATGSPGAPVMIVGFLALAAGTVAAGLALRRLLPAGAAGRTAGALMVVAGALLVVAGLARPACSDWIGACTAAERAGTLPLRHVVHNLVSPLVFVLLIAAVLTLARGLARNGARRLAWPSLAVGLVSCVTLAALVTGAVPAAPGLLQRLFLLVLFGWIVAVAPLAARARAAGMPDPGAALQTPVEVP</sequence>
<feature type="transmembrane region" description="Helical" evidence="1">
    <location>
        <begin position="45"/>
        <end position="66"/>
    </location>
</feature>
<keyword evidence="1" id="KW-0812">Transmembrane</keyword>
<protein>
    <submittedName>
        <fullName evidence="2">DUF998 domain-containing protein</fullName>
    </submittedName>
</protein>
<gene>
    <name evidence="2" type="ORF">Daura_06635</name>
</gene>
<dbReference type="AlphaFoldDB" id="A0A9Q9IL65"/>
<organism evidence="2 3">
    <name type="scientific">Dactylosporangium aurantiacum</name>
    <dbReference type="NCBI Taxonomy" id="35754"/>
    <lineage>
        <taxon>Bacteria</taxon>
        <taxon>Bacillati</taxon>
        <taxon>Actinomycetota</taxon>
        <taxon>Actinomycetes</taxon>
        <taxon>Micromonosporales</taxon>
        <taxon>Micromonosporaceae</taxon>
        <taxon>Dactylosporangium</taxon>
    </lineage>
</organism>
<keyword evidence="1" id="KW-1133">Transmembrane helix</keyword>
<dbReference type="EMBL" id="CP073767">
    <property type="protein sequence ID" value="UWZ55867.1"/>
    <property type="molecule type" value="Genomic_DNA"/>
</dbReference>
<name>A0A9Q9IL65_9ACTN</name>
<dbReference type="InterPro" id="IPR009339">
    <property type="entry name" value="DUF998"/>
</dbReference>
<dbReference type="Pfam" id="PF06197">
    <property type="entry name" value="DUF998"/>
    <property type="match status" value="1"/>
</dbReference>
<evidence type="ECO:0000313" key="3">
    <source>
        <dbReference type="Proteomes" id="UP001058003"/>
    </source>
</evidence>
<dbReference type="RefSeq" id="WP_033362336.1">
    <property type="nucleotide sequence ID" value="NZ_CP073767.1"/>
</dbReference>
<accession>A0A9Q9IL65</accession>
<reference evidence="2" key="1">
    <citation type="submission" date="2021-04" db="EMBL/GenBank/DDBJ databases">
        <title>Dactylosporangium aurantiacum NRRL B-8018 full assembly.</title>
        <authorList>
            <person name="Hartkoorn R.C."/>
            <person name="Beaudoing E."/>
            <person name="Hot D."/>
        </authorList>
    </citation>
    <scope>NUCLEOTIDE SEQUENCE</scope>
    <source>
        <strain evidence="2">NRRL B-8018</strain>
    </source>
</reference>
<keyword evidence="3" id="KW-1185">Reference proteome</keyword>
<feature type="transmembrane region" description="Helical" evidence="1">
    <location>
        <begin position="125"/>
        <end position="146"/>
    </location>
</feature>
<feature type="transmembrane region" description="Helical" evidence="1">
    <location>
        <begin position="182"/>
        <end position="203"/>
    </location>
</feature>
<dbReference type="Proteomes" id="UP001058003">
    <property type="component" value="Chromosome"/>
</dbReference>
<feature type="transmembrane region" description="Helical" evidence="1">
    <location>
        <begin position="153"/>
        <end position="176"/>
    </location>
</feature>
<proteinExistence type="predicted"/>
<evidence type="ECO:0000313" key="2">
    <source>
        <dbReference type="EMBL" id="UWZ55867.1"/>
    </source>
</evidence>
<evidence type="ECO:0000256" key="1">
    <source>
        <dbReference type="SAM" id="Phobius"/>
    </source>
</evidence>